<accession>A0A9P8XTB5</accession>
<dbReference type="EMBL" id="JAGTJQ010000014">
    <property type="protein sequence ID" value="KAH7012686.1"/>
    <property type="molecule type" value="Genomic_DNA"/>
</dbReference>
<evidence type="ECO:0000259" key="2">
    <source>
        <dbReference type="PROSITE" id="PS50837"/>
    </source>
</evidence>
<dbReference type="Gene3D" id="3.40.50.300">
    <property type="entry name" value="P-loop containing nucleotide triphosphate hydrolases"/>
    <property type="match status" value="1"/>
</dbReference>
<dbReference type="PROSITE" id="PS50837">
    <property type="entry name" value="NACHT"/>
    <property type="match status" value="1"/>
</dbReference>
<feature type="domain" description="NACHT" evidence="2">
    <location>
        <begin position="75"/>
        <end position="232"/>
    </location>
</feature>
<organism evidence="3 4">
    <name type="scientific">Microdochium trichocladiopsis</name>
    <dbReference type="NCBI Taxonomy" id="1682393"/>
    <lineage>
        <taxon>Eukaryota</taxon>
        <taxon>Fungi</taxon>
        <taxon>Dikarya</taxon>
        <taxon>Ascomycota</taxon>
        <taxon>Pezizomycotina</taxon>
        <taxon>Sordariomycetes</taxon>
        <taxon>Xylariomycetidae</taxon>
        <taxon>Xylariales</taxon>
        <taxon>Microdochiaceae</taxon>
        <taxon>Microdochium</taxon>
    </lineage>
</organism>
<keyword evidence="4" id="KW-1185">Reference proteome</keyword>
<dbReference type="PANTHER" id="PTHR10039:SF5">
    <property type="entry name" value="NACHT DOMAIN-CONTAINING PROTEIN"/>
    <property type="match status" value="1"/>
</dbReference>
<reference evidence="3" key="1">
    <citation type="journal article" date="2021" name="Nat. Commun.">
        <title>Genetic determinants of endophytism in the Arabidopsis root mycobiome.</title>
        <authorList>
            <person name="Mesny F."/>
            <person name="Miyauchi S."/>
            <person name="Thiergart T."/>
            <person name="Pickel B."/>
            <person name="Atanasova L."/>
            <person name="Karlsson M."/>
            <person name="Huettel B."/>
            <person name="Barry K.W."/>
            <person name="Haridas S."/>
            <person name="Chen C."/>
            <person name="Bauer D."/>
            <person name="Andreopoulos W."/>
            <person name="Pangilinan J."/>
            <person name="LaButti K."/>
            <person name="Riley R."/>
            <person name="Lipzen A."/>
            <person name="Clum A."/>
            <person name="Drula E."/>
            <person name="Henrissat B."/>
            <person name="Kohler A."/>
            <person name="Grigoriev I.V."/>
            <person name="Martin F.M."/>
            <person name="Hacquard S."/>
        </authorList>
    </citation>
    <scope>NUCLEOTIDE SEQUENCE</scope>
    <source>
        <strain evidence="3">MPI-CAGE-CH-0230</strain>
    </source>
</reference>
<evidence type="ECO:0000313" key="4">
    <source>
        <dbReference type="Proteomes" id="UP000756346"/>
    </source>
</evidence>
<dbReference type="PANTHER" id="PTHR10039">
    <property type="entry name" value="AMELOGENIN"/>
    <property type="match status" value="1"/>
</dbReference>
<dbReference type="InterPro" id="IPR027417">
    <property type="entry name" value="P-loop_NTPase"/>
</dbReference>
<dbReference type="AlphaFoldDB" id="A0A9P8XTB5"/>
<keyword evidence="1" id="KW-0677">Repeat</keyword>
<protein>
    <submittedName>
        <fullName evidence="3">NACHT domain-containing protein</fullName>
    </submittedName>
</protein>
<dbReference type="OrthoDB" id="538223at2759"/>
<dbReference type="InterPro" id="IPR007111">
    <property type="entry name" value="NACHT_NTPase"/>
</dbReference>
<evidence type="ECO:0000313" key="3">
    <source>
        <dbReference type="EMBL" id="KAH7012686.1"/>
    </source>
</evidence>
<dbReference type="InterPro" id="IPR056884">
    <property type="entry name" value="NPHP3-like_N"/>
</dbReference>
<comment type="caution">
    <text evidence="3">The sequence shown here is derived from an EMBL/GenBank/DDBJ whole genome shotgun (WGS) entry which is preliminary data.</text>
</comment>
<name>A0A9P8XTB5_9PEZI</name>
<dbReference type="GeneID" id="70191196"/>
<dbReference type="Pfam" id="PF24883">
    <property type="entry name" value="NPHP3_N"/>
    <property type="match status" value="1"/>
</dbReference>
<evidence type="ECO:0000256" key="1">
    <source>
        <dbReference type="ARBA" id="ARBA00022737"/>
    </source>
</evidence>
<gene>
    <name evidence="3" type="ORF">B0I36DRAFT_399598</name>
</gene>
<dbReference type="Proteomes" id="UP000756346">
    <property type="component" value="Unassembled WGS sequence"/>
</dbReference>
<sequence>MPNTVRDVHANNANVQVGDRISIYQTDRCLADLRTTDPRIDKKRIEDTKGGLLYGAYSWILTNDEFLKWRDGESRLLWIKGDPGKGKTMLLCGIIDELYPMTKLNDKDTPALLSYFFCQATDALINNATSVLCGLIFLMVKQQPALISHIREKYDEAGGKLFEGPNAWWTPAEIFENILQDPHLSPSYLIVDALDECIDYLQLVKLIIKRSSISRVKWIVSSRNWPDIEESLDDTEFKLTFLLNLMQCQSL</sequence>
<dbReference type="RefSeq" id="XP_046004951.1">
    <property type="nucleotide sequence ID" value="XM_046161650.1"/>
</dbReference>
<proteinExistence type="predicted"/>